<evidence type="ECO:0000256" key="5">
    <source>
        <dbReference type="ARBA" id="ARBA00022737"/>
    </source>
</evidence>
<dbReference type="PANTHER" id="PTHR47969">
    <property type="entry name" value="CHROMOSOME-ASSOCIATED KINESIN KIF4A-RELATED"/>
    <property type="match status" value="1"/>
</dbReference>
<dbReference type="OrthoDB" id="3176171at2759"/>
<dbReference type="EMBL" id="JANBOJ010000125">
    <property type="protein sequence ID" value="KAJ1722195.1"/>
    <property type="molecule type" value="Genomic_DNA"/>
</dbReference>
<dbReference type="SUPFAM" id="SSF52540">
    <property type="entry name" value="P-loop containing nucleoside triphosphate hydrolases"/>
    <property type="match status" value="1"/>
</dbReference>
<dbReference type="InterPro" id="IPR019821">
    <property type="entry name" value="Kinesin_motor_CS"/>
</dbReference>
<sequence length="1764" mass="186472">MASSTVRVALRIRPLSPQEHVNGETECVTQLPGVPQVVIGADRAFTFDYVFSPEVSQEQVYDDSIKPLVAQFLQGYNATVLAYGQTGSGKTFSMGTGLSTPSTQLEMQGVVPRAIYEIWGHLESRIKKQSGFTYSVDVSFLELYNEDLVDLLNPKTAAGSRGPTIREDSRGNMILVGVERKPANHASDIIGFLHQGALSRTTASTDMNHTSSRSHAIFTVFLRQQDRRSSSLLSPGCGSPTTSEQSVLDGGPSIVSKIHFVDLAGSERIKRTGAAGDRAKEGISINAGLLALGNVISALGSSSSPNGAQSKRPVHVPYRDSKLTRLLQDSLGGNSQTLMLACISPSDRNSPESLNTIRYANRARNIRNKVAVNFDKNSSVELSMLKTEVARLRGELSKLKLQRRQSSLALLDSLGEPGSGKTAEAEIGRMQRKNTELTQKLDQAVRRIAELEYDRNQLRARVAELGGSVQTTPNVPAAILALQRLEGSDVANGGESAGKGFVEADMMSQNNVLDTLDRELSEQAERHEQQIGSVRRHYESKLELVQETLSIVQKERDVALQRLVNSGGPAKPLTAAALSTHGRSGSSASAGGRRNLGLESTQGSASATPTKLRLPSRVTKGVRADGSGASTPVSRKSSSAEMRGARPPQASRLGSSLGITLAGPAAPAAPAASGSHDDATLARQLQDEIAQLQQESKAAGESASAESERLTLQIQEQAREIARLRRQHTGRRESHRYSLLAYKEGSSWAAARSAQEGSGDGGPNLLRAAFIRTMLEGELQRCVHARQLLRERDSFVNKQDELMTQLNDLLLKTQTVDLDADDEGRLSVEQGLNERIEITEAELKYLDLKIRDAEAEVAQLAEAAESEAGGGGGGAEPGAGGLAAAAAPAPAPALINMSGLAMRMVEDVVRIDYRAFAELFESLAPADATSLTYLFIQDLIEHRLAGLRDTRERSRLEEQMMELRRTLLAMQRTALNAALTYEHELGDAERRLVECGAECSDGARDPMAEHMAYEGVRDRGILLRSALMSLHSATSPGDASAAAGRSHGEAEEEDGGALGGSAVFESGAGNAAHGSAVFESGAGYAAHGSSMDDIRGAKAAVVDLDHDVADFAAESLFRAGTLSGRRRRNWVEDSAAGDGAGQARGLAVGPLDEADEYYDSASASAGGSLSEAGSVDSPPEYADDEPLSSPRLPAVSAIPTPVEAAAVLLGGRHTPLASDHSLHAANSPIESENSFGSSGNIGRFSIPTTIPSTDMSSGSALAVAQSETSDTSSDSLPSVPALGQGDFFRHPHVARRQSTRGRGRQQHTRLVRRTSASRRISRLLSPMTIARPVKRRGSQKQQKRASVRRPRISLPIVPPEMLELIDRRNPRALKVGGDPVVATPELLRSIQAQQAADKPPVSLLPTPGATPQIYIPRRAEMRLGRGSESTSDTSNASNASDASGASGASGAAYADALEGFDRGRSGSSGGLSPAPTAVASLGMAHSPYTADLALSPLTATSQPRPRALGTPTKLGASPYLPQPPQSLYRSADEDVFRVPAADMQASPGVVRPLRLGDAYRPASALSAADSRVGAAQYSHTSGTLSPTRHANASLFSIMDTAGTPAKTAAETGDRVGWKPAEPKFSRIRRRAHTDGVEGHGAEAEAVGAKAGGKSRLSRLFGGFGFGGGGGGGSKARNAVSGQQQLGTADVRGRDRSYSDTVAARAANVRKVRSTIDGPFELHGGGRGGRPVTAFADSAYASHAFDRRPSSAHPTAYVDGYAGHT</sequence>
<keyword evidence="8 12" id="KW-0175">Coiled coil</keyword>
<comment type="caution">
    <text evidence="15">The sequence shown here is derived from an EMBL/GenBank/DDBJ whole genome shotgun (WGS) entry which is preliminary data.</text>
</comment>
<dbReference type="GO" id="GO:0003777">
    <property type="term" value="F:microtubule motor activity"/>
    <property type="evidence" value="ECO:0007669"/>
    <property type="project" value="InterPro"/>
</dbReference>
<proteinExistence type="inferred from homology"/>
<evidence type="ECO:0000256" key="3">
    <source>
        <dbReference type="ARBA" id="ARBA00022574"/>
    </source>
</evidence>
<evidence type="ECO:0000256" key="6">
    <source>
        <dbReference type="ARBA" id="ARBA00022741"/>
    </source>
</evidence>
<dbReference type="GO" id="GO:0007018">
    <property type="term" value="P:microtubule-based movement"/>
    <property type="evidence" value="ECO:0007669"/>
    <property type="project" value="InterPro"/>
</dbReference>
<evidence type="ECO:0000313" key="16">
    <source>
        <dbReference type="Proteomes" id="UP001149813"/>
    </source>
</evidence>
<feature type="region of interest" description="Disordered" evidence="13">
    <location>
        <begin position="577"/>
        <end position="656"/>
    </location>
</feature>
<comment type="similarity">
    <text evidence="11">Belongs to the TRAFAC class myosin-kinesin ATPase superfamily. Kinesin family.</text>
</comment>
<feature type="region of interest" description="Disordered" evidence="13">
    <location>
        <begin position="1393"/>
        <end position="1448"/>
    </location>
</feature>
<dbReference type="Pfam" id="PF00225">
    <property type="entry name" value="Kinesin"/>
    <property type="match status" value="1"/>
</dbReference>
<evidence type="ECO:0000256" key="12">
    <source>
        <dbReference type="SAM" id="Coils"/>
    </source>
</evidence>
<dbReference type="GO" id="GO:0008017">
    <property type="term" value="F:microtubule binding"/>
    <property type="evidence" value="ECO:0007669"/>
    <property type="project" value="InterPro"/>
</dbReference>
<dbReference type="FunFam" id="3.40.850.10:FF:000011">
    <property type="entry name" value="Kinesin family member 21A"/>
    <property type="match status" value="1"/>
</dbReference>
<feature type="compositionally biased region" description="Low complexity" evidence="13">
    <location>
        <begin position="582"/>
        <end position="593"/>
    </location>
</feature>
<feature type="domain" description="Kinesin motor" evidence="14">
    <location>
        <begin position="5"/>
        <end position="366"/>
    </location>
</feature>
<evidence type="ECO:0000256" key="8">
    <source>
        <dbReference type="ARBA" id="ARBA00023054"/>
    </source>
</evidence>
<protein>
    <recommendedName>
        <fullName evidence="14">Kinesin motor domain-containing protein</fullName>
    </recommendedName>
</protein>
<keyword evidence="5" id="KW-0677">Repeat</keyword>
<keyword evidence="7 11" id="KW-0067">ATP-binding</keyword>
<evidence type="ECO:0000256" key="13">
    <source>
        <dbReference type="SAM" id="MobiDB-lite"/>
    </source>
</evidence>
<dbReference type="PROSITE" id="PS50067">
    <property type="entry name" value="KINESIN_MOTOR_2"/>
    <property type="match status" value="1"/>
</dbReference>
<organism evidence="15 16">
    <name type="scientific">Coemansia erecta</name>
    <dbReference type="NCBI Taxonomy" id="147472"/>
    <lineage>
        <taxon>Eukaryota</taxon>
        <taxon>Fungi</taxon>
        <taxon>Fungi incertae sedis</taxon>
        <taxon>Zoopagomycota</taxon>
        <taxon>Kickxellomycotina</taxon>
        <taxon>Kickxellomycetes</taxon>
        <taxon>Kickxellales</taxon>
        <taxon>Kickxellaceae</taxon>
        <taxon>Coemansia</taxon>
    </lineage>
</organism>
<feature type="coiled-coil region" evidence="12">
    <location>
        <begin position="682"/>
        <end position="727"/>
    </location>
</feature>
<feature type="region of interest" description="Disordered" evidence="13">
    <location>
        <begin position="861"/>
        <end position="883"/>
    </location>
</feature>
<feature type="compositionally biased region" description="Polar residues" evidence="13">
    <location>
        <begin position="628"/>
        <end position="640"/>
    </location>
</feature>
<keyword evidence="3" id="KW-0853">WD repeat</keyword>
<dbReference type="InterPro" id="IPR027417">
    <property type="entry name" value="P-loop_NTPase"/>
</dbReference>
<keyword evidence="10" id="KW-0206">Cytoskeleton</keyword>
<evidence type="ECO:0000256" key="7">
    <source>
        <dbReference type="ARBA" id="ARBA00022840"/>
    </source>
</evidence>
<feature type="compositionally biased region" description="Gly residues" evidence="13">
    <location>
        <begin position="868"/>
        <end position="881"/>
    </location>
</feature>
<gene>
    <name evidence="15" type="ORF">LPJ53_003369</name>
</gene>
<feature type="compositionally biased region" description="Low complexity" evidence="13">
    <location>
        <begin position="1426"/>
        <end position="1448"/>
    </location>
</feature>
<feature type="coiled-coil region" evidence="12">
    <location>
        <begin position="427"/>
        <end position="461"/>
    </location>
</feature>
<dbReference type="InterPro" id="IPR036961">
    <property type="entry name" value="Kinesin_motor_dom_sf"/>
</dbReference>
<feature type="region of interest" description="Disordered" evidence="13">
    <location>
        <begin position="1246"/>
        <end position="1316"/>
    </location>
</feature>
<reference evidence="15" key="1">
    <citation type="submission" date="2022-07" db="EMBL/GenBank/DDBJ databases">
        <title>Phylogenomic reconstructions and comparative analyses of Kickxellomycotina fungi.</title>
        <authorList>
            <person name="Reynolds N.K."/>
            <person name="Stajich J.E."/>
            <person name="Barry K."/>
            <person name="Grigoriev I.V."/>
            <person name="Crous P."/>
            <person name="Smith M.E."/>
        </authorList>
    </citation>
    <scope>NUCLEOTIDE SEQUENCE</scope>
    <source>
        <strain evidence="15">NBRC 32514</strain>
    </source>
</reference>
<dbReference type="GO" id="GO:0051231">
    <property type="term" value="P:spindle elongation"/>
    <property type="evidence" value="ECO:0007669"/>
    <property type="project" value="TreeGrafter"/>
</dbReference>
<keyword evidence="9 11" id="KW-0505">Motor protein</keyword>
<dbReference type="PRINTS" id="PR00380">
    <property type="entry name" value="KINESINHEAVY"/>
</dbReference>
<feature type="compositionally biased region" description="Low complexity" evidence="13">
    <location>
        <begin position="230"/>
        <end position="240"/>
    </location>
</feature>
<dbReference type="SMART" id="SM00129">
    <property type="entry name" value="KISc"/>
    <property type="match status" value="1"/>
</dbReference>
<dbReference type="CDD" id="cd01372">
    <property type="entry name" value="KISc_KIF4"/>
    <property type="match status" value="1"/>
</dbReference>
<dbReference type="GO" id="GO:0005874">
    <property type="term" value="C:microtubule"/>
    <property type="evidence" value="ECO:0007669"/>
    <property type="project" value="UniProtKB-KW"/>
</dbReference>
<keyword evidence="2" id="KW-0963">Cytoplasm</keyword>
<keyword evidence="4" id="KW-0493">Microtubule</keyword>
<dbReference type="InterPro" id="IPR001752">
    <property type="entry name" value="Kinesin_motor_dom"/>
</dbReference>
<dbReference type="GO" id="GO:0005524">
    <property type="term" value="F:ATP binding"/>
    <property type="evidence" value="ECO:0007669"/>
    <property type="project" value="UniProtKB-UniRule"/>
</dbReference>
<dbReference type="InterPro" id="IPR027640">
    <property type="entry name" value="Kinesin-like_fam"/>
</dbReference>
<keyword evidence="6 11" id="KW-0547">Nucleotide-binding</keyword>
<name>A0A9W7Y021_9FUNG</name>
<feature type="compositionally biased region" description="Low complexity" evidence="13">
    <location>
        <begin position="1160"/>
        <end position="1174"/>
    </location>
</feature>
<feature type="region of interest" description="Disordered" evidence="13">
    <location>
        <begin position="229"/>
        <end position="250"/>
    </location>
</feature>
<evidence type="ECO:0000256" key="4">
    <source>
        <dbReference type="ARBA" id="ARBA00022701"/>
    </source>
</evidence>
<feature type="region of interest" description="Disordered" evidence="13">
    <location>
        <begin position="1160"/>
        <end position="1194"/>
    </location>
</feature>
<dbReference type="Proteomes" id="UP001149813">
    <property type="component" value="Unassembled WGS sequence"/>
</dbReference>
<keyword evidence="16" id="KW-1185">Reference proteome</keyword>
<evidence type="ECO:0000256" key="10">
    <source>
        <dbReference type="ARBA" id="ARBA00023212"/>
    </source>
</evidence>
<feature type="region of interest" description="Disordered" evidence="13">
    <location>
        <begin position="1034"/>
        <end position="1062"/>
    </location>
</feature>
<dbReference type="Gene3D" id="3.40.850.10">
    <property type="entry name" value="Kinesin motor domain"/>
    <property type="match status" value="1"/>
</dbReference>
<feature type="region of interest" description="Disordered" evidence="13">
    <location>
        <begin position="1498"/>
        <end position="1521"/>
    </location>
</feature>
<dbReference type="GO" id="GO:0007052">
    <property type="term" value="P:mitotic spindle organization"/>
    <property type="evidence" value="ECO:0007669"/>
    <property type="project" value="TreeGrafter"/>
</dbReference>
<evidence type="ECO:0000259" key="14">
    <source>
        <dbReference type="PROSITE" id="PS50067"/>
    </source>
</evidence>
<accession>A0A9W7Y021</accession>
<comment type="subcellular location">
    <subcellularLocation>
        <location evidence="1">Cytoplasm</location>
        <location evidence="1">Cytoskeleton</location>
    </subcellularLocation>
</comment>
<dbReference type="PROSITE" id="PS00411">
    <property type="entry name" value="KINESIN_MOTOR_1"/>
    <property type="match status" value="1"/>
</dbReference>
<evidence type="ECO:0000256" key="2">
    <source>
        <dbReference type="ARBA" id="ARBA00022490"/>
    </source>
</evidence>
<feature type="binding site" evidence="11">
    <location>
        <begin position="84"/>
        <end position="91"/>
    </location>
    <ligand>
        <name>ATP</name>
        <dbReference type="ChEBI" id="CHEBI:30616"/>
    </ligand>
</feature>
<feature type="compositionally biased region" description="Polar residues" evidence="13">
    <location>
        <begin position="598"/>
        <end position="609"/>
    </location>
</feature>
<evidence type="ECO:0000256" key="1">
    <source>
        <dbReference type="ARBA" id="ARBA00004245"/>
    </source>
</evidence>
<evidence type="ECO:0000256" key="11">
    <source>
        <dbReference type="PROSITE-ProRule" id="PRU00283"/>
    </source>
</evidence>
<evidence type="ECO:0000256" key="9">
    <source>
        <dbReference type="ARBA" id="ARBA00023175"/>
    </source>
</evidence>
<feature type="compositionally biased region" description="Basic residues" evidence="13">
    <location>
        <begin position="1290"/>
        <end position="1316"/>
    </location>
</feature>
<evidence type="ECO:0000313" key="15">
    <source>
        <dbReference type="EMBL" id="KAJ1722195.1"/>
    </source>
</evidence>
<feature type="compositionally biased region" description="Polar residues" evidence="13">
    <location>
        <begin position="1246"/>
        <end position="1276"/>
    </location>
</feature>
<dbReference type="GO" id="GO:0005875">
    <property type="term" value="C:microtubule associated complex"/>
    <property type="evidence" value="ECO:0007669"/>
    <property type="project" value="TreeGrafter"/>
</dbReference>
<dbReference type="PANTHER" id="PTHR47969:SF15">
    <property type="entry name" value="CHROMOSOME-ASSOCIATED KINESIN KIF4A-RELATED"/>
    <property type="match status" value="1"/>
</dbReference>